<gene>
    <name evidence="1" type="ORF">HF325_001432</name>
</gene>
<name>A0A8H7GUL0_9ASCO</name>
<evidence type="ECO:0000313" key="1">
    <source>
        <dbReference type="EMBL" id="KAF8003984.1"/>
    </source>
</evidence>
<evidence type="ECO:0000313" key="2">
    <source>
        <dbReference type="Proteomes" id="UP000649328"/>
    </source>
</evidence>
<dbReference type="AlphaFoldDB" id="A0A8H7GUL0"/>
<sequence length="133" mass="14463">MLAEFEANAYTSLISGDDTDLQNVDLYKTLQTDNFWIVLNTLAEREYAALYLSAEDPSEATETKAPDLSAIPADEHDDDIMRTVSSLCMTDVSSNPTLFEPGAMLFVDMSLLSSSLSMGSFMDGGIGPFDSLL</sequence>
<reference evidence="1" key="1">
    <citation type="submission" date="2020-10" db="EMBL/GenBank/DDBJ databases">
        <title>The Whole-Genome Sequence of Metschnikowia persimmonesis, a Novel Endophytic Yeast Species Isolated from Medicinal Plant Diospyros kaki Thumb.</title>
        <authorList>
            <person name="Rahmat E."/>
            <person name="Kang Y."/>
        </authorList>
    </citation>
    <scope>NUCLEOTIDE SEQUENCE</scope>
    <source>
        <strain evidence="1">KIOM G15050</strain>
    </source>
</reference>
<accession>A0A8H7GUL0</accession>
<proteinExistence type="predicted"/>
<comment type="caution">
    <text evidence="1">The sequence shown here is derived from an EMBL/GenBank/DDBJ whole genome shotgun (WGS) entry which is preliminary data.</text>
</comment>
<dbReference type="EMBL" id="JACBPP010000002">
    <property type="protein sequence ID" value="KAF8003984.1"/>
    <property type="molecule type" value="Genomic_DNA"/>
</dbReference>
<keyword evidence="2" id="KW-1185">Reference proteome</keyword>
<dbReference type="Proteomes" id="UP000649328">
    <property type="component" value="Unassembled WGS sequence"/>
</dbReference>
<protein>
    <submittedName>
        <fullName evidence="1">Uncharacterized protein</fullName>
    </submittedName>
</protein>
<organism evidence="1 2">
    <name type="scientific">Metschnikowia pulcherrima</name>
    <dbReference type="NCBI Taxonomy" id="27326"/>
    <lineage>
        <taxon>Eukaryota</taxon>
        <taxon>Fungi</taxon>
        <taxon>Dikarya</taxon>
        <taxon>Ascomycota</taxon>
        <taxon>Saccharomycotina</taxon>
        <taxon>Pichiomycetes</taxon>
        <taxon>Metschnikowiaceae</taxon>
        <taxon>Metschnikowia</taxon>
    </lineage>
</organism>